<accession>A0A1A8XGJ1</accession>
<dbReference type="CDD" id="cd13963">
    <property type="entry name" value="PT_UbiA_2"/>
    <property type="match status" value="1"/>
</dbReference>
<organism evidence="7 8">
    <name type="scientific">Candidatus Accumulibacter aalborgensis</name>
    <dbReference type="NCBI Taxonomy" id="1860102"/>
    <lineage>
        <taxon>Bacteria</taxon>
        <taxon>Pseudomonadati</taxon>
        <taxon>Pseudomonadota</taxon>
        <taxon>Betaproteobacteria</taxon>
        <taxon>Candidatus Accumulibacter</taxon>
    </lineage>
</organism>
<dbReference type="GO" id="GO:0005886">
    <property type="term" value="C:plasma membrane"/>
    <property type="evidence" value="ECO:0007669"/>
    <property type="project" value="TreeGrafter"/>
</dbReference>
<dbReference type="InterPro" id="IPR039653">
    <property type="entry name" value="Prenyltransferase"/>
</dbReference>
<dbReference type="InterPro" id="IPR000537">
    <property type="entry name" value="UbiA_prenyltransferase"/>
</dbReference>
<feature type="transmembrane region" description="Helical" evidence="6">
    <location>
        <begin position="301"/>
        <end position="319"/>
    </location>
</feature>
<evidence type="ECO:0000313" key="8">
    <source>
        <dbReference type="Proteomes" id="UP000199169"/>
    </source>
</evidence>
<sequence length="484" mass="53593">MEAFLFMPEQYSPAPPLCVDLDGTLIRTDLAGECLLLLGKRRPLELLRLMKKLLRGKTALKLALADRVSCDPGTLPYNNDVLKMLQAARAQGRRTVLVSASPRPWVETVAAHLGLFDDILATEDTVTNLAGSSKADRLVERYGEQGFDYAGNAQVDLHVWRHARKAIVVTPARGVLDRARSQAVIAAVFDDRPSAWWTWLRAMRIYQWAKNLLVFVPFLAAHAWANPTVVMQACVAFLVFGLTASSVYLLNDLVDLDADRRHPRKKQRPFAAGMLPVAQGVVATVLLLAGSVLLAALLPPMFSAALAIYYAVALAYTFYFKRVVLADVMILAGLYSVRLIAGAAAVTISLSFWLLAFSVFLFMSLALVKRYTELLVQRDAGFLGAQGRGYHIDDFPLLQTMGVVSGYASVLLLALYINSETGKALYSRIEFIWFLCILLLFWISRVWLLAHRGQMHDDPLVFFFKDRSSQAIAAIAVLAMVLAL</sequence>
<feature type="transmembrane region" description="Helical" evidence="6">
    <location>
        <begin position="230"/>
        <end position="250"/>
    </location>
</feature>
<feature type="transmembrane region" description="Helical" evidence="6">
    <location>
        <begin position="429"/>
        <end position="448"/>
    </location>
</feature>
<keyword evidence="5 6" id="KW-0472">Membrane</keyword>
<feature type="transmembrane region" description="Helical" evidence="6">
    <location>
        <begin position="339"/>
        <end position="368"/>
    </location>
</feature>
<evidence type="ECO:0000256" key="4">
    <source>
        <dbReference type="ARBA" id="ARBA00022989"/>
    </source>
</evidence>
<dbReference type="InterPro" id="IPR036412">
    <property type="entry name" value="HAD-like_sf"/>
</dbReference>
<proteinExistence type="predicted"/>
<dbReference type="PANTHER" id="PTHR11048:SF5">
    <property type="entry name" value="DECAPRENYL-PHOSPHATE PHOSPHORIBOSYLTRANSFERASE"/>
    <property type="match status" value="1"/>
</dbReference>
<dbReference type="GO" id="GO:0016765">
    <property type="term" value="F:transferase activity, transferring alkyl or aryl (other than methyl) groups"/>
    <property type="evidence" value="ECO:0007669"/>
    <property type="project" value="InterPro"/>
</dbReference>
<dbReference type="Pfam" id="PF12710">
    <property type="entry name" value="HAD"/>
    <property type="match status" value="1"/>
</dbReference>
<dbReference type="GO" id="GO:0009247">
    <property type="term" value="P:glycolipid biosynthetic process"/>
    <property type="evidence" value="ECO:0007669"/>
    <property type="project" value="TreeGrafter"/>
</dbReference>
<dbReference type="InterPro" id="IPR044878">
    <property type="entry name" value="UbiA_sf"/>
</dbReference>
<comment type="subcellular location">
    <subcellularLocation>
        <location evidence="1">Membrane</location>
        <topology evidence="1">Multi-pass membrane protein</topology>
    </subcellularLocation>
</comment>
<evidence type="ECO:0000256" key="6">
    <source>
        <dbReference type="SAM" id="Phobius"/>
    </source>
</evidence>
<dbReference type="SUPFAM" id="SSF56784">
    <property type="entry name" value="HAD-like"/>
    <property type="match status" value="1"/>
</dbReference>
<keyword evidence="8" id="KW-1185">Reference proteome</keyword>
<evidence type="ECO:0000313" key="7">
    <source>
        <dbReference type="EMBL" id="SBT03477.1"/>
    </source>
</evidence>
<dbReference type="InterPro" id="IPR023214">
    <property type="entry name" value="HAD_sf"/>
</dbReference>
<dbReference type="NCBIfam" id="NF006088">
    <property type="entry name" value="PRK08238.1"/>
    <property type="match status" value="1"/>
</dbReference>
<keyword evidence="3 6" id="KW-0812">Transmembrane</keyword>
<reference evidence="7 8" key="1">
    <citation type="submission" date="2016-06" db="EMBL/GenBank/DDBJ databases">
        <authorList>
            <person name="Kjaerup R.B."/>
            <person name="Dalgaard T.S."/>
            <person name="Juul-Madsen H.R."/>
        </authorList>
    </citation>
    <scope>NUCLEOTIDE SEQUENCE [LARGE SCALE GENOMIC DNA]</scope>
    <source>
        <strain evidence="7">3</strain>
    </source>
</reference>
<dbReference type="Proteomes" id="UP000199169">
    <property type="component" value="Unassembled WGS sequence"/>
</dbReference>
<evidence type="ECO:0000256" key="2">
    <source>
        <dbReference type="ARBA" id="ARBA00022475"/>
    </source>
</evidence>
<feature type="transmembrane region" description="Helical" evidence="6">
    <location>
        <begin position="270"/>
        <end position="295"/>
    </location>
</feature>
<protein>
    <submittedName>
        <fullName evidence="7">UbiA prenyltransferase</fullName>
    </submittedName>
</protein>
<dbReference type="Gene3D" id="1.10.357.140">
    <property type="entry name" value="UbiA prenyltransferase"/>
    <property type="match status" value="1"/>
</dbReference>
<name>A0A1A8XGJ1_9PROT</name>
<evidence type="ECO:0000256" key="1">
    <source>
        <dbReference type="ARBA" id="ARBA00004141"/>
    </source>
</evidence>
<gene>
    <name evidence="7" type="ORF">ACCAA_1040004</name>
</gene>
<dbReference type="EMBL" id="FLQX01000007">
    <property type="protein sequence ID" value="SBT03477.1"/>
    <property type="molecule type" value="Genomic_DNA"/>
</dbReference>
<dbReference type="PANTHER" id="PTHR11048">
    <property type="entry name" value="PRENYLTRANSFERASES"/>
    <property type="match status" value="1"/>
</dbReference>
<dbReference type="Gene3D" id="3.40.50.1000">
    <property type="entry name" value="HAD superfamily/HAD-like"/>
    <property type="match status" value="1"/>
</dbReference>
<dbReference type="Pfam" id="PF01040">
    <property type="entry name" value="UbiA"/>
    <property type="match status" value="1"/>
</dbReference>
<keyword evidence="4 6" id="KW-1133">Transmembrane helix</keyword>
<evidence type="ECO:0000256" key="5">
    <source>
        <dbReference type="ARBA" id="ARBA00023136"/>
    </source>
</evidence>
<feature type="transmembrane region" description="Helical" evidence="6">
    <location>
        <begin position="397"/>
        <end position="417"/>
    </location>
</feature>
<evidence type="ECO:0000256" key="3">
    <source>
        <dbReference type="ARBA" id="ARBA00022692"/>
    </source>
</evidence>
<keyword evidence="2" id="KW-1003">Cell membrane</keyword>
<dbReference type="STRING" id="1860102.ACCAA_1040004"/>
<keyword evidence="7" id="KW-0808">Transferase</keyword>
<dbReference type="AlphaFoldDB" id="A0A1A8XGJ1"/>